<keyword evidence="2" id="KW-0285">Flavoprotein</keyword>
<dbReference type="AlphaFoldDB" id="A0A9P6FXC0"/>
<dbReference type="EMBL" id="JAABOA010000916">
    <property type="protein sequence ID" value="KAF9582811.1"/>
    <property type="molecule type" value="Genomic_DNA"/>
</dbReference>
<reference evidence="10" key="1">
    <citation type="journal article" date="2020" name="Fungal Divers.">
        <title>Resolving the Mortierellaceae phylogeny through synthesis of multi-gene phylogenetics and phylogenomics.</title>
        <authorList>
            <person name="Vandepol N."/>
            <person name="Liber J."/>
            <person name="Desiro A."/>
            <person name="Na H."/>
            <person name="Kennedy M."/>
            <person name="Barry K."/>
            <person name="Grigoriev I.V."/>
            <person name="Miller A.N."/>
            <person name="O'Donnell K."/>
            <person name="Stajich J.E."/>
            <person name="Bonito G."/>
        </authorList>
    </citation>
    <scope>NUCLEOTIDE SEQUENCE</scope>
    <source>
        <strain evidence="10">KOD1015</strain>
    </source>
</reference>
<keyword evidence="4" id="KW-0560">Oxidoreductase</keyword>
<evidence type="ECO:0000256" key="5">
    <source>
        <dbReference type="ARBA" id="ARBA00036066"/>
    </source>
</evidence>
<comment type="caution">
    <text evidence="10">The sequence shown here is derived from an EMBL/GenBank/DDBJ whole genome shotgun (WGS) entry which is preliminary data.</text>
</comment>
<evidence type="ECO:0000256" key="8">
    <source>
        <dbReference type="ARBA" id="ARBA00041137"/>
    </source>
</evidence>
<keyword evidence="3" id="KW-0274">FAD</keyword>
<keyword evidence="11" id="KW-1185">Reference proteome</keyword>
<dbReference type="Gene3D" id="3.50.50.60">
    <property type="entry name" value="FAD/NAD(P)-binding domain"/>
    <property type="match status" value="1"/>
</dbReference>
<evidence type="ECO:0000259" key="9">
    <source>
        <dbReference type="Pfam" id="PF01266"/>
    </source>
</evidence>
<dbReference type="InterPro" id="IPR001602">
    <property type="entry name" value="UPF0047_YjbQ-like"/>
</dbReference>
<name>A0A9P6FXC0_9FUNG</name>
<dbReference type="Gene3D" id="2.60.120.460">
    <property type="entry name" value="YjbQ-like"/>
    <property type="match status" value="1"/>
</dbReference>
<comment type="similarity">
    <text evidence="6">Belongs to the L2HGDH family.</text>
</comment>
<comment type="cofactor">
    <cofactor evidence="1">
        <name>FAD</name>
        <dbReference type="ChEBI" id="CHEBI:57692"/>
    </cofactor>
</comment>
<sequence>MSWSQTTIRLPAKARGCHLVTHEIERQLPDLRQFTVGMANIFLQHTSASLTLNENADPDVRVDMEMALNKIAPENFPYIHTDEGPDDCPGHVKSSLFGVSLNIPITNGRLNLGTWQGAQSALRALSTGNSLQKRRTLSRSLSTTATPLKISPVKDQFDYEVDHLVIGGGVVGLAIAEKLARSSQGSVLLVEKNTAVGQETSSRNSEVIHAGLYYPETSLKTKLCIRGNELLYDLCQKHDIAHQKTTKWVVAQTEADLEYLENLSKKAHRLLLPTKFQKTGPPTYMISQEQMKTQEPNVKGRAALVSPRTGIIDVHELMQFLETQIQDLGGDVVLHCRVSDLERLASDALGSNGQHDSFRVRMETPAGPVTVKATTVINSAGLYSDRILNMLYTHSEPSSSFDIPPYQLHFCKGHYYGYSGPSLVSRLIYPVPDKNLAGLGTHLTLDLAGRMRFGPDILYVDNNEDYSVEGVDSHESLEKVAKVIQTYLPAVKASSLYADYSGIRPKLAGPGEPFRDFEIQHWNGYVNLAGIESPGLTSSLAIAEYVAGLLYGGKGHDR</sequence>
<dbReference type="NCBIfam" id="TIGR00149">
    <property type="entry name" value="TIGR00149_YjbQ"/>
    <property type="match status" value="1"/>
</dbReference>
<evidence type="ECO:0000313" key="10">
    <source>
        <dbReference type="EMBL" id="KAF9582811.1"/>
    </source>
</evidence>
<dbReference type="Proteomes" id="UP000780801">
    <property type="component" value="Unassembled WGS sequence"/>
</dbReference>
<dbReference type="EC" id="1.1.99.2" evidence="7"/>
<dbReference type="PANTHER" id="PTHR43104:SF4">
    <property type="entry name" value="L-2-HYDROXYGLUTARATE DEHYDROGENASE, MITOCHONDRIAL"/>
    <property type="match status" value="1"/>
</dbReference>
<dbReference type="SUPFAM" id="SSF111038">
    <property type="entry name" value="YjbQ-like"/>
    <property type="match status" value="1"/>
</dbReference>
<evidence type="ECO:0000256" key="6">
    <source>
        <dbReference type="ARBA" id="ARBA00037941"/>
    </source>
</evidence>
<protein>
    <recommendedName>
        <fullName evidence="8">L-2-hydroxyglutarate dehydrogenase, mitochondrial</fullName>
        <ecNumber evidence="7">1.1.99.2</ecNumber>
    </recommendedName>
</protein>
<proteinExistence type="inferred from homology"/>
<dbReference type="Pfam" id="PF01266">
    <property type="entry name" value="DAO"/>
    <property type="match status" value="1"/>
</dbReference>
<evidence type="ECO:0000256" key="2">
    <source>
        <dbReference type="ARBA" id="ARBA00022630"/>
    </source>
</evidence>
<evidence type="ECO:0000256" key="3">
    <source>
        <dbReference type="ARBA" id="ARBA00022827"/>
    </source>
</evidence>
<dbReference type="SUPFAM" id="SSF51905">
    <property type="entry name" value="FAD/NAD(P)-binding domain"/>
    <property type="match status" value="1"/>
</dbReference>
<evidence type="ECO:0000256" key="4">
    <source>
        <dbReference type="ARBA" id="ARBA00023002"/>
    </source>
</evidence>
<dbReference type="PANTHER" id="PTHR43104">
    <property type="entry name" value="L-2-HYDROXYGLUTARATE DEHYDROGENASE, MITOCHONDRIAL"/>
    <property type="match status" value="1"/>
</dbReference>
<dbReference type="Gene3D" id="3.30.9.10">
    <property type="entry name" value="D-Amino Acid Oxidase, subunit A, domain 2"/>
    <property type="match status" value="1"/>
</dbReference>
<dbReference type="InterPro" id="IPR035917">
    <property type="entry name" value="YjbQ-like_sf"/>
</dbReference>
<feature type="domain" description="FAD dependent oxidoreductase" evidence="9">
    <location>
        <begin position="162"/>
        <end position="548"/>
    </location>
</feature>
<accession>A0A9P6FXC0</accession>
<comment type="catalytic activity">
    <reaction evidence="5">
        <text>(S)-2-hydroxyglutarate + A = 2-oxoglutarate + AH2</text>
        <dbReference type="Rhea" id="RHEA:21252"/>
        <dbReference type="ChEBI" id="CHEBI:13193"/>
        <dbReference type="ChEBI" id="CHEBI:16782"/>
        <dbReference type="ChEBI" id="CHEBI:16810"/>
        <dbReference type="ChEBI" id="CHEBI:17499"/>
        <dbReference type="EC" id="1.1.99.2"/>
    </reaction>
</comment>
<evidence type="ECO:0000256" key="7">
    <source>
        <dbReference type="ARBA" id="ARBA00038878"/>
    </source>
</evidence>
<evidence type="ECO:0000313" key="11">
    <source>
        <dbReference type="Proteomes" id="UP000780801"/>
    </source>
</evidence>
<dbReference type="InterPro" id="IPR036188">
    <property type="entry name" value="FAD/NAD-bd_sf"/>
</dbReference>
<dbReference type="Pfam" id="PF01894">
    <property type="entry name" value="YjbQ"/>
    <property type="match status" value="1"/>
</dbReference>
<organism evidence="10 11">
    <name type="scientific">Lunasporangiospora selenospora</name>
    <dbReference type="NCBI Taxonomy" id="979761"/>
    <lineage>
        <taxon>Eukaryota</taxon>
        <taxon>Fungi</taxon>
        <taxon>Fungi incertae sedis</taxon>
        <taxon>Mucoromycota</taxon>
        <taxon>Mortierellomycotina</taxon>
        <taxon>Mortierellomycetes</taxon>
        <taxon>Mortierellales</taxon>
        <taxon>Mortierellaceae</taxon>
        <taxon>Lunasporangiospora</taxon>
    </lineage>
</organism>
<dbReference type="InterPro" id="IPR006076">
    <property type="entry name" value="FAD-dep_OxRdtase"/>
</dbReference>
<gene>
    <name evidence="10" type="ORF">BGW38_010727</name>
</gene>
<evidence type="ECO:0000256" key="1">
    <source>
        <dbReference type="ARBA" id="ARBA00001974"/>
    </source>
</evidence>
<dbReference type="GO" id="GO:0047545">
    <property type="term" value="F:(S)-2-hydroxyglutarate dehydrogenase activity"/>
    <property type="evidence" value="ECO:0007669"/>
    <property type="project" value="UniProtKB-EC"/>
</dbReference>
<dbReference type="OrthoDB" id="498204at2759"/>